<dbReference type="KEGG" id="tbn:TBH_C2566"/>
<dbReference type="AlphaFoldDB" id="A0A7U6JJ71"/>
<name>A0A7U6JJ71_9GAMM</name>
<proteinExistence type="predicted"/>
<accession>A0A7U6JJ71</accession>
<dbReference type="NCBIfam" id="TIGR00752">
    <property type="entry name" value="slp"/>
    <property type="match status" value="1"/>
</dbReference>
<dbReference type="EMBL" id="AP012273">
    <property type="protein sequence ID" value="BAO45472.1"/>
    <property type="molecule type" value="Genomic_DNA"/>
</dbReference>
<protein>
    <submittedName>
        <fullName evidence="2">Outer membrane lipoprotein Slp</fullName>
    </submittedName>
</protein>
<dbReference type="InterPro" id="IPR004658">
    <property type="entry name" value="OMP_Slp"/>
</dbReference>
<dbReference type="PROSITE" id="PS51257">
    <property type="entry name" value="PROKAR_LIPOPROTEIN"/>
    <property type="match status" value="1"/>
</dbReference>
<dbReference type="PIRSF" id="PIRSF004982">
    <property type="entry name" value="SlP"/>
    <property type="match status" value="1"/>
</dbReference>
<keyword evidence="2" id="KW-0449">Lipoprotein</keyword>
<feature type="chain" id="PRO_5030911379" evidence="1">
    <location>
        <begin position="20"/>
        <end position="172"/>
    </location>
</feature>
<dbReference type="PANTHER" id="PTHR37530">
    <property type="entry name" value="OUTER MEMBRANE PROTEIN SLP"/>
    <property type="match status" value="1"/>
</dbReference>
<reference evidence="2 3" key="1">
    <citation type="journal article" date="2014" name="PLoS ONE">
        <title>Physiological and genomic features of a novel sulfur-oxidizing gammaproteobacterium belonging to a previously uncultivated symbiotic lineage isolated from a hydrothermal vent.</title>
        <authorList>
            <person name="Nunoura T."/>
            <person name="Takaki Y."/>
            <person name="Kazama H."/>
            <person name="Kakuta J."/>
            <person name="Shimamura S."/>
            <person name="Makita H."/>
            <person name="Hirai M."/>
            <person name="Miyazaki M."/>
            <person name="Takai K."/>
        </authorList>
    </citation>
    <scope>NUCLEOTIDE SEQUENCE [LARGE SCALE GENOMIC DNA]</scope>
    <source>
        <strain evidence="2 3">Hiromi1</strain>
    </source>
</reference>
<keyword evidence="1" id="KW-0732">Signal</keyword>
<evidence type="ECO:0000313" key="3">
    <source>
        <dbReference type="Proteomes" id="UP000031631"/>
    </source>
</evidence>
<dbReference type="Proteomes" id="UP000031631">
    <property type="component" value="Chromosome"/>
</dbReference>
<sequence length="172" mass="18280">MRTLLPLLMLLLLAGCNTTGGVRQPPGPMPAALSHSADPAAKGRDFTWGGSVLSIKNLKDHTLVEVMAYPLDSKGMPDVGAGTQGRFLADYRGFLEPADFPGGQLITVTGPLLGYKDGKVGEADYRYPALQADQIKHWDSTRSRHPYTKPSVNIGFGFGSGGYSNIGIGIGF</sequence>
<feature type="signal peptide" evidence="1">
    <location>
        <begin position="1"/>
        <end position="19"/>
    </location>
</feature>
<evidence type="ECO:0000313" key="2">
    <source>
        <dbReference type="EMBL" id="BAO45472.1"/>
    </source>
</evidence>
<dbReference type="GO" id="GO:0019867">
    <property type="term" value="C:outer membrane"/>
    <property type="evidence" value="ECO:0007669"/>
    <property type="project" value="InterPro"/>
</dbReference>
<keyword evidence="3" id="KW-1185">Reference proteome</keyword>
<evidence type="ECO:0000256" key="1">
    <source>
        <dbReference type="SAM" id="SignalP"/>
    </source>
</evidence>
<dbReference type="PANTHER" id="PTHR37530:SF1">
    <property type="entry name" value="OUTER MEMBRANE PROTEIN SLP"/>
    <property type="match status" value="1"/>
</dbReference>
<dbReference type="Pfam" id="PF03843">
    <property type="entry name" value="Slp"/>
    <property type="match status" value="1"/>
</dbReference>
<gene>
    <name evidence="2" type="ORF">TBH_C2566</name>
</gene>
<organism evidence="2 3">
    <name type="scientific">Thiolapillus brandeum</name>
    <dbReference type="NCBI Taxonomy" id="1076588"/>
    <lineage>
        <taxon>Bacteria</taxon>
        <taxon>Pseudomonadati</taxon>
        <taxon>Pseudomonadota</taxon>
        <taxon>Gammaproteobacteria</taxon>
        <taxon>Chromatiales</taxon>
        <taxon>Sedimenticolaceae</taxon>
        <taxon>Thiolapillus</taxon>
    </lineage>
</organism>